<dbReference type="Pfam" id="PF04111">
    <property type="entry name" value="APG6"/>
    <property type="match status" value="1"/>
</dbReference>
<feature type="domain" description="Atg6/beclin coiled-coil" evidence="5">
    <location>
        <begin position="194"/>
        <end position="320"/>
    </location>
</feature>
<dbReference type="RefSeq" id="XP_019019186.1">
    <property type="nucleotide sequence ID" value="XM_019161019.1"/>
</dbReference>
<reference evidence="6 7" key="1">
    <citation type="journal article" date="2016" name="Proc. Natl. Acad. Sci. U.S.A.">
        <title>Comparative genomics of biotechnologically important yeasts.</title>
        <authorList>
            <person name="Riley R."/>
            <person name="Haridas S."/>
            <person name="Wolfe K.H."/>
            <person name="Lopes M.R."/>
            <person name="Hittinger C.T."/>
            <person name="Goeker M."/>
            <person name="Salamov A.A."/>
            <person name="Wisecaver J.H."/>
            <person name="Long T.M."/>
            <person name="Calvey C.H."/>
            <person name="Aerts A.L."/>
            <person name="Barry K.W."/>
            <person name="Choi C."/>
            <person name="Clum A."/>
            <person name="Coughlan A.Y."/>
            <person name="Deshpande S."/>
            <person name="Douglass A.P."/>
            <person name="Hanson S.J."/>
            <person name="Klenk H.-P."/>
            <person name="LaButti K.M."/>
            <person name="Lapidus A."/>
            <person name="Lindquist E.A."/>
            <person name="Lipzen A.M."/>
            <person name="Meier-Kolthoff J.P."/>
            <person name="Ohm R.A."/>
            <person name="Otillar R.P."/>
            <person name="Pangilinan J.L."/>
            <person name="Peng Y."/>
            <person name="Rokas A."/>
            <person name="Rosa C.A."/>
            <person name="Scheuner C."/>
            <person name="Sibirny A.A."/>
            <person name="Slot J.C."/>
            <person name="Stielow J.B."/>
            <person name="Sun H."/>
            <person name="Kurtzman C.P."/>
            <person name="Blackwell M."/>
            <person name="Grigoriev I.V."/>
            <person name="Jeffries T.W."/>
        </authorList>
    </citation>
    <scope>NUCLEOTIDE SEQUENCE [LARGE SCALE GENOMIC DNA]</scope>
    <source>
        <strain evidence="6 7">NRRL Y-2026</strain>
    </source>
</reference>
<keyword evidence="2" id="KW-0175">Coiled coil</keyword>
<evidence type="ECO:0000256" key="1">
    <source>
        <dbReference type="ARBA" id="ARBA00005965"/>
    </source>
</evidence>
<protein>
    <submittedName>
        <fullName evidence="6">Uncharacterized protein</fullName>
    </submittedName>
</protein>
<feature type="compositionally biased region" description="Low complexity" evidence="3">
    <location>
        <begin position="108"/>
        <end position="119"/>
    </location>
</feature>
<dbReference type="GO" id="GO:0045324">
    <property type="term" value="P:late endosome to vacuole transport"/>
    <property type="evidence" value="ECO:0007669"/>
    <property type="project" value="EnsemblFungi"/>
</dbReference>
<dbReference type="InterPro" id="IPR040455">
    <property type="entry name" value="Atg6_BARA"/>
</dbReference>
<dbReference type="GO" id="GO:0006995">
    <property type="term" value="P:cellular response to nitrogen starvation"/>
    <property type="evidence" value="ECO:0007669"/>
    <property type="project" value="TreeGrafter"/>
</dbReference>
<dbReference type="GO" id="GO:0043548">
    <property type="term" value="F:phosphatidylinositol 3-kinase binding"/>
    <property type="evidence" value="ECO:0007669"/>
    <property type="project" value="TreeGrafter"/>
</dbReference>
<dbReference type="OrthoDB" id="20368at2759"/>
<dbReference type="GO" id="GO:0034727">
    <property type="term" value="P:piecemeal microautophagy of the nucleus"/>
    <property type="evidence" value="ECO:0007669"/>
    <property type="project" value="EnsemblFungi"/>
</dbReference>
<dbReference type="GO" id="GO:0030674">
    <property type="term" value="F:protein-macromolecule adaptor activity"/>
    <property type="evidence" value="ECO:0007669"/>
    <property type="project" value="TreeGrafter"/>
</dbReference>
<gene>
    <name evidence="6" type="ORF">PICMEDRAFT_15915</name>
</gene>
<dbReference type="Proteomes" id="UP000094455">
    <property type="component" value="Unassembled WGS sequence"/>
</dbReference>
<evidence type="ECO:0000256" key="3">
    <source>
        <dbReference type="SAM" id="MobiDB-lite"/>
    </source>
</evidence>
<dbReference type="GO" id="GO:0034272">
    <property type="term" value="C:phosphatidylinositol 3-kinase complex, class III, type II"/>
    <property type="evidence" value="ECO:0007669"/>
    <property type="project" value="EnsemblFungi"/>
</dbReference>
<dbReference type="GO" id="GO:0000045">
    <property type="term" value="P:autophagosome assembly"/>
    <property type="evidence" value="ECO:0007669"/>
    <property type="project" value="EnsemblFungi"/>
</dbReference>
<feature type="region of interest" description="Disordered" evidence="3">
    <location>
        <begin position="92"/>
        <end position="119"/>
    </location>
</feature>
<dbReference type="AlphaFoldDB" id="A0A1E3NR83"/>
<evidence type="ECO:0000259" key="4">
    <source>
        <dbReference type="Pfam" id="PF04111"/>
    </source>
</evidence>
<dbReference type="STRING" id="763406.A0A1E3NR83"/>
<evidence type="ECO:0000256" key="2">
    <source>
        <dbReference type="SAM" id="Coils"/>
    </source>
</evidence>
<dbReference type="GO" id="GO:0000407">
    <property type="term" value="C:phagophore assembly site"/>
    <property type="evidence" value="ECO:0007669"/>
    <property type="project" value="EnsemblFungi"/>
</dbReference>
<dbReference type="GO" id="GO:0005829">
    <property type="term" value="C:cytosol"/>
    <property type="evidence" value="ECO:0007669"/>
    <property type="project" value="GOC"/>
</dbReference>
<dbReference type="PANTHER" id="PTHR12768">
    <property type="entry name" value="BECLIN 1"/>
    <property type="match status" value="1"/>
</dbReference>
<accession>A0A1E3NR83</accession>
<keyword evidence="7" id="KW-1185">Reference proteome</keyword>
<dbReference type="GO" id="GO:0034271">
    <property type="term" value="C:phosphatidylinositol 3-kinase complex, class III, type I"/>
    <property type="evidence" value="ECO:0007669"/>
    <property type="project" value="EnsemblFungi"/>
</dbReference>
<proteinExistence type="inferred from homology"/>
<comment type="similarity">
    <text evidence="1">Belongs to the beclin family.</text>
</comment>
<dbReference type="PANTHER" id="PTHR12768:SF4">
    <property type="entry name" value="BECLIN-1"/>
    <property type="match status" value="1"/>
</dbReference>
<sequence>MSSGTYFCRSCRLPLVIDESLEELSHAQQHLLTLNYGEKPPPSIVRNDSSFSIKHTGGVAENTSNLYDDYPKIPDSRMNLFQEALESSQYRVVSKSESYNDDNDLNDSKSNGGENKNSESSFVYLHDKAQTDDDIYGNTGATSSVISNSSNSLKPFKVEEIKDVVDKKSDISERIESLDTIFNIISSKYEIDYPVCSDCASTLIEQMKSKYDTLNKEKEMYMQFLRKLTAQNGPNVEKTKKALKDLDEMKENERKILKQLSEEEQRHLNLNKELRELEEDLEKLEAEEHELCLEKNQKEMSIEKNISELNIAKNKYYQNLDFLDSLRKTNVFNNFFDISNDGKFGTINGLRLGCLDDIKVTWHEINAALGQLVLLLSTCLNILALDLKEYKLIPMGSTSKIEKYGTDSSGATSKSVVQLYCTGEFSIGGFFSHNNLDVGMVCLVEILNQIGAYIKELDNTCQLPYPMDGDKVAGFCIRPSGRSGWENWTNGCRFLLINVKWIRTFCVTYYEDRICGE</sequence>
<dbReference type="GO" id="GO:0000425">
    <property type="term" value="P:pexophagy"/>
    <property type="evidence" value="ECO:0007669"/>
    <property type="project" value="EnsemblFungi"/>
</dbReference>
<organism evidence="6 7">
    <name type="scientific">Pichia membranifaciens NRRL Y-2026</name>
    <dbReference type="NCBI Taxonomy" id="763406"/>
    <lineage>
        <taxon>Eukaryota</taxon>
        <taxon>Fungi</taxon>
        <taxon>Dikarya</taxon>
        <taxon>Ascomycota</taxon>
        <taxon>Saccharomycotina</taxon>
        <taxon>Pichiomycetes</taxon>
        <taxon>Pichiales</taxon>
        <taxon>Pichiaceae</taxon>
        <taxon>Pichia</taxon>
    </lineage>
</organism>
<dbReference type="EMBL" id="KV454002">
    <property type="protein sequence ID" value="ODQ48073.1"/>
    <property type="molecule type" value="Genomic_DNA"/>
</dbReference>
<dbReference type="GO" id="GO:0046854">
    <property type="term" value="P:phosphatidylinositol phosphate biosynthetic process"/>
    <property type="evidence" value="ECO:0007669"/>
    <property type="project" value="EnsemblFungi"/>
</dbReference>
<dbReference type="InterPro" id="IPR041691">
    <property type="entry name" value="Atg6/beclin_CC"/>
</dbReference>
<feature type="coiled-coil region" evidence="2">
    <location>
        <begin position="236"/>
        <end position="301"/>
    </location>
</feature>
<name>A0A1E3NR83_9ASCO</name>
<dbReference type="InterPro" id="IPR038274">
    <property type="entry name" value="Atg6/Beclin_C_sf"/>
</dbReference>
<dbReference type="GO" id="GO:0120095">
    <property type="term" value="C:vacuole-isolation membrane contact site"/>
    <property type="evidence" value="ECO:0007669"/>
    <property type="project" value="EnsemblFungi"/>
</dbReference>
<dbReference type="GO" id="GO:0042147">
    <property type="term" value="P:retrograde transport, endosome to Golgi"/>
    <property type="evidence" value="ECO:0007669"/>
    <property type="project" value="EnsemblFungi"/>
</dbReference>
<evidence type="ECO:0000313" key="7">
    <source>
        <dbReference type="Proteomes" id="UP000094455"/>
    </source>
</evidence>
<feature type="domain" description="Atg6 BARA" evidence="4">
    <location>
        <begin position="326"/>
        <end position="506"/>
    </location>
</feature>
<evidence type="ECO:0000259" key="5">
    <source>
        <dbReference type="Pfam" id="PF17675"/>
    </source>
</evidence>
<dbReference type="Gene3D" id="1.10.418.40">
    <property type="entry name" value="Autophagy protein 6/Beclin 1"/>
    <property type="match status" value="1"/>
</dbReference>
<dbReference type="GO" id="GO:0000423">
    <property type="term" value="P:mitophagy"/>
    <property type="evidence" value="ECO:0007669"/>
    <property type="project" value="TreeGrafter"/>
</dbReference>
<dbReference type="InterPro" id="IPR007243">
    <property type="entry name" value="Atg6/Beclin"/>
</dbReference>
<dbReference type="GO" id="GO:0032258">
    <property type="term" value="P:cytoplasm to vacuole targeting by the Cvt pathway"/>
    <property type="evidence" value="ECO:0007669"/>
    <property type="project" value="EnsemblFungi"/>
</dbReference>
<dbReference type="GeneID" id="30177706"/>
<evidence type="ECO:0000313" key="6">
    <source>
        <dbReference type="EMBL" id="ODQ48073.1"/>
    </source>
</evidence>
<dbReference type="GO" id="GO:0051365">
    <property type="term" value="P:cellular response to potassium ion starvation"/>
    <property type="evidence" value="ECO:0007669"/>
    <property type="project" value="EnsemblFungi"/>
</dbReference>
<dbReference type="Pfam" id="PF17675">
    <property type="entry name" value="APG6_N"/>
    <property type="match status" value="1"/>
</dbReference>